<dbReference type="Gramene" id="TVU31609">
    <property type="protein sequence ID" value="TVU31609"/>
    <property type="gene ID" value="EJB05_23304"/>
</dbReference>
<sequence>MSLAGRSLKQDRRRCRSSTPHQQGRLLPPGTARSNIHLAVEEPHHTRANCSPPPYSYACLLAHVRRDTPPSQPTYNLKAVIVLVLNLGARLSHCALSSANLQARRASSDDKGHKRSNGFMS</sequence>
<dbReference type="Proteomes" id="UP000324897">
    <property type="component" value="Chromosome 1"/>
</dbReference>
<name>A0A5J9V656_9POAL</name>
<keyword evidence="3" id="KW-1185">Reference proteome</keyword>
<dbReference type="EMBL" id="RWGY01000011">
    <property type="protein sequence ID" value="TVU31609.1"/>
    <property type="molecule type" value="Genomic_DNA"/>
</dbReference>
<evidence type="ECO:0000313" key="2">
    <source>
        <dbReference type="EMBL" id="TVU31609.1"/>
    </source>
</evidence>
<organism evidence="2 3">
    <name type="scientific">Eragrostis curvula</name>
    <name type="common">weeping love grass</name>
    <dbReference type="NCBI Taxonomy" id="38414"/>
    <lineage>
        <taxon>Eukaryota</taxon>
        <taxon>Viridiplantae</taxon>
        <taxon>Streptophyta</taxon>
        <taxon>Embryophyta</taxon>
        <taxon>Tracheophyta</taxon>
        <taxon>Spermatophyta</taxon>
        <taxon>Magnoliopsida</taxon>
        <taxon>Liliopsida</taxon>
        <taxon>Poales</taxon>
        <taxon>Poaceae</taxon>
        <taxon>PACMAD clade</taxon>
        <taxon>Chloridoideae</taxon>
        <taxon>Eragrostideae</taxon>
        <taxon>Eragrostidinae</taxon>
        <taxon>Eragrostis</taxon>
    </lineage>
</organism>
<feature type="region of interest" description="Disordered" evidence="1">
    <location>
        <begin position="1"/>
        <end position="35"/>
    </location>
</feature>
<evidence type="ECO:0000313" key="3">
    <source>
        <dbReference type="Proteomes" id="UP000324897"/>
    </source>
</evidence>
<comment type="caution">
    <text evidence="2">The sequence shown here is derived from an EMBL/GenBank/DDBJ whole genome shotgun (WGS) entry which is preliminary data.</text>
</comment>
<evidence type="ECO:0000256" key="1">
    <source>
        <dbReference type="SAM" id="MobiDB-lite"/>
    </source>
</evidence>
<feature type="region of interest" description="Disordered" evidence="1">
    <location>
        <begin position="100"/>
        <end position="121"/>
    </location>
</feature>
<accession>A0A5J9V656</accession>
<proteinExistence type="predicted"/>
<reference evidence="2 3" key="1">
    <citation type="journal article" date="2019" name="Sci. Rep.">
        <title>A high-quality genome of Eragrostis curvula grass provides insights into Poaceae evolution and supports new strategies to enhance forage quality.</title>
        <authorList>
            <person name="Carballo J."/>
            <person name="Santos B.A.C.M."/>
            <person name="Zappacosta D."/>
            <person name="Garbus I."/>
            <person name="Selva J.P."/>
            <person name="Gallo C.A."/>
            <person name="Diaz A."/>
            <person name="Albertini E."/>
            <person name="Caccamo M."/>
            <person name="Echenique V."/>
        </authorList>
    </citation>
    <scope>NUCLEOTIDE SEQUENCE [LARGE SCALE GENOMIC DNA]</scope>
    <source>
        <strain evidence="3">cv. Victoria</strain>
        <tissue evidence="2">Leaf</tissue>
    </source>
</reference>
<feature type="non-terminal residue" evidence="2">
    <location>
        <position position="121"/>
    </location>
</feature>
<protein>
    <submittedName>
        <fullName evidence="2">Uncharacterized protein</fullName>
    </submittedName>
</protein>
<gene>
    <name evidence="2" type="ORF">EJB05_23304</name>
</gene>
<dbReference type="AlphaFoldDB" id="A0A5J9V656"/>